<accession>A0ABW6KER8</accession>
<evidence type="ECO:0000313" key="1">
    <source>
        <dbReference type="EMBL" id="MFE8702037.1"/>
    </source>
</evidence>
<dbReference type="EMBL" id="JBIACK010000008">
    <property type="protein sequence ID" value="MFE8702037.1"/>
    <property type="molecule type" value="Genomic_DNA"/>
</dbReference>
<dbReference type="SUPFAM" id="SSF55729">
    <property type="entry name" value="Acyl-CoA N-acyltransferases (Nat)"/>
    <property type="match status" value="1"/>
</dbReference>
<sequence length="383" mass="45134">MSNIRLYQRSDLNDINWASKVDGLYIKAFFEKMFEEGSTYYFGNVRVELYLLELDDFIFPITVPIPYENQSYVASPYTQYIRYTIEELRELNSPFLENVLKAALQTIGIMLRKGILDQVIIVNNWLLSTNLHHQLNKETLKTMADFLVEKFPNHAVLFRSLTGYFHKDMMGDLKDLQFQFILSRSIYIFNPEEYGTLNKRHRKNIKQDIQFLQNSGYTVVEHEDLSLDDLIRVRELYNLLYLEKYSYLNPQFTTEFFINAWKNRILEFKVLKKYGTIYGAVGFFYRDGTMTTPILGYDTALGKEEGLYKLCSVMLTQQSLEKHMVLHRSAGAGSFKRNRGAINTFEFSAVYTKHLPQNKQWVWKFLSQLLNQIGIPILKRFEL</sequence>
<evidence type="ECO:0000313" key="2">
    <source>
        <dbReference type="Proteomes" id="UP001601059"/>
    </source>
</evidence>
<evidence type="ECO:0008006" key="3">
    <source>
        <dbReference type="Google" id="ProtNLM"/>
    </source>
</evidence>
<dbReference type="InterPro" id="IPR016181">
    <property type="entry name" value="Acyl_CoA_acyltransferase"/>
</dbReference>
<gene>
    <name evidence="1" type="ORF">ACFYKX_15680</name>
</gene>
<dbReference type="Proteomes" id="UP001601059">
    <property type="component" value="Unassembled WGS sequence"/>
</dbReference>
<proteinExistence type="predicted"/>
<comment type="caution">
    <text evidence="1">The sequence shown here is derived from an EMBL/GenBank/DDBJ whole genome shotgun (WGS) entry which is preliminary data.</text>
</comment>
<keyword evidence="2" id="KW-1185">Reference proteome</keyword>
<dbReference type="RefSeq" id="WP_389362005.1">
    <property type="nucleotide sequence ID" value="NZ_JBIACK010000008.1"/>
</dbReference>
<reference evidence="1 2" key="1">
    <citation type="submission" date="2024-08" db="EMBL/GenBank/DDBJ databases">
        <title>Two novel Cytobacillus novel species.</title>
        <authorList>
            <person name="Liu G."/>
        </authorList>
    </citation>
    <scope>NUCLEOTIDE SEQUENCE [LARGE SCALE GENOMIC DNA]</scope>
    <source>
        <strain evidence="1 2">FJAT-54145</strain>
    </source>
</reference>
<name>A0ABW6KER8_9BACI</name>
<organism evidence="1 2">
    <name type="scientific">Cytobacillus spartinae</name>
    <dbReference type="NCBI Taxonomy" id="3299023"/>
    <lineage>
        <taxon>Bacteria</taxon>
        <taxon>Bacillati</taxon>
        <taxon>Bacillota</taxon>
        <taxon>Bacilli</taxon>
        <taxon>Bacillales</taxon>
        <taxon>Bacillaceae</taxon>
        <taxon>Cytobacillus</taxon>
    </lineage>
</organism>
<protein>
    <recommendedName>
        <fullName evidence="3">GNAT family N-acetyltransferase</fullName>
    </recommendedName>
</protein>